<dbReference type="Proteomes" id="UP000075880">
    <property type="component" value="Unassembled WGS sequence"/>
</dbReference>
<dbReference type="AlphaFoldDB" id="A0AAG5DQ99"/>
<reference evidence="1" key="1">
    <citation type="submission" date="2024-04" db="UniProtKB">
        <authorList>
            <consortium name="EnsemblMetazoa"/>
        </authorList>
    </citation>
    <scope>IDENTIFICATION</scope>
    <source>
        <strain evidence="1">EBRO</strain>
    </source>
</reference>
<sequence length="343" mass="39758">MTTPLLDIRSFNIVEDVVVGDRLHLIDLGVMKRLLLGWRDGTLGKRKWNDSQYKQVTDALRDAKLPTEIHRKLRSLMFVGQWKGSEFASFLHYASVVMLKDILATDLYKHFMLFFCATTLLSSSIYRDKWPLAGRFLDSFVEGFEQVYGKRYITSNVHNLQHIAHEVQRIGPLSTFSTYPFENKLQELKSSIRCGWKNLEQTIGRLSEYENFDMPDIACIKYPFLVERGGTVTVHVQRGLMLQNTERNCWFLVKDNSIIQFHNATNQLVEATENVRIRGRRVSCVESLFSEPIDSSKLFMFKRYTDTLAESYLEIKPDQIKCKLVALNTGSQRVRAFIPLIHT</sequence>
<evidence type="ECO:0000313" key="1">
    <source>
        <dbReference type="EnsemblMetazoa" id="ENSAATROPP013195"/>
    </source>
</evidence>
<accession>A0AAG5DQ99</accession>
<proteinExistence type="predicted"/>
<organism evidence="1 2">
    <name type="scientific">Anopheles atroparvus</name>
    <name type="common">European mosquito</name>
    <dbReference type="NCBI Taxonomy" id="41427"/>
    <lineage>
        <taxon>Eukaryota</taxon>
        <taxon>Metazoa</taxon>
        <taxon>Ecdysozoa</taxon>
        <taxon>Arthropoda</taxon>
        <taxon>Hexapoda</taxon>
        <taxon>Insecta</taxon>
        <taxon>Pterygota</taxon>
        <taxon>Neoptera</taxon>
        <taxon>Endopterygota</taxon>
        <taxon>Diptera</taxon>
        <taxon>Nematocera</taxon>
        <taxon>Culicoidea</taxon>
        <taxon>Culicidae</taxon>
        <taxon>Anophelinae</taxon>
        <taxon>Anopheles</taxon>
    </lineage>
</organism>
<protein>
    <submittedName>
        <fullName evidence="1">Uncharacterized protein</fullName>
    </submittedName>
</protein>
<evidence type="ECO:0000313" key="2">
    <source>
        <dbReference type="Proteomes" id="UP000075880"/>
    </source>
</evidence>
<dbReference type="PANTHER" id="PTHR33053:SF9">
    <property type="entry name" value="AGAP000105-PA"/>
    <property type="match status" value="1"/>
</dbReference>
<dbReference type="PANTHER" id="PTHR33053">
    <property type="entry name" value="PROTEIN, PUTATIVE-RELATED"/>
    <property type="match status" value="1"/>
</dbReference>
<keyword evidence="2" id="KW-1185">Reference proteome</keyword>
<dbReference type="EnsemblMetazoa" id="ENSAATROPT014472">
    <property type="protein sequence ID" value="ENSAATROPP013195"/>
    <property type="gene ID" value="ENSAATROPG011745"/>
</dbReference>
<name>A0AAG5DQ99_ANOAO</name>